<feature type="transmembrane region" description="Helical" evidence="11">
    <location>
        <begin position="174"/>
        <end position="193"/>
    </location>
</feature>
<comment type="pathway">
    <text evidence="2">Lipid metabolism; fatty acid biosynthesis.</text>
</comment>
<keyword evidence="10 11" id="KW-0275">Fatty acid biosynthesis</keyword>
<evidence type="ECO:0000256" key="4">
    <source>
        <dbReference type="ARBA" id="ARBA00022679"/>
    </source>
</evidence>
<dbReference type="PANTHER" id="PTHR11157:SF30">
    <property type="entry name" value="ELONGATION OF LONG CHAIN FATTY ACIDS PROTEIN 2"/>
    <property type="match status" value="1"/>
</dbReference>
<sequence length="291" mass="33952">MAAADMANGTKSFRIPVTYSDMFFGEWNLEKATHFMDTTHLNNTILILIVYYLMVYFGPRIMEIRKAFDLRRVLGAWNMLIALYSGISLYVLWPYWIKSYNKGGIIGTMCHTDDMYSNPVSGYWGWLFAMSKGCELMDTVFLILRKRPVRALHWYHHSMSFFLVQVFWTEFIPWVRPGVIINLAVHTVMYFHYGLRAWGVRIPKWISKMVILSEIAQFIVGLTFILVFVDGYLKDGLKDCNLKVDKLGLASVIGVSYLYLFLQYFKEAYGKKIPATRKHDDSGNMKMRKEQ</sequence>
<feature type="transmembrane region" description="Helical" evidence="11">
    <location>
        <begin position="74"/>
        <end position="93"/>
    </location>
</feature>
<evidence type="ECO:0000313" key="13">
    <source>
        <dbReference type="Proteomes" id="UP001328107"/>
    </source>
</evidence>
<keyword evidence="4 11" id="KW-0808">Transferase</keyword>
<evidence type="ECO:0000256" key="6">
    <source>
        <dbReference type="ARBA" id="ARBA00022832"/>
    </source>
</evidence>
<dbReference type="EC" id="2.3.1.199" evidence="11"/>
<dbReference type="AlphaFoldDB" id="A0AAN5CJM9"/>
<feature type="transmembrane region" description="Helical" evidence="11">
    <location>
        <begin position="247"/>
        <end position="265"/>
    </location>
</feature>
<evidence type="ECO:0000256" key="10">
    <source>
        <dbReference type="ARBA" id="ARBA00023160"/>
    </source>
</evidence>
<evidence type="ECO:0000256" key="8">
    <source>
        <dbReference type="ARBA" id="ARBA00023098"/>
    </source>
</evidence>
<dbReference type="Proteomes" id="UP001328107">
    <property type="component" value="Unassembled WGS sequence"/>
</dbReference>
<dbReference type="InterPro" id="IPR002076">
    <property type="entry name" value="ELO_fam"/>
</dbReference>
<comment type="similarity">
    <text evidence="11">Belongs to the ELO family.</text>
</comment>
<evidence type="ECO:0000256" key="2">
    <source>
        <dbReference type="ARBA" id="ARBA00005194"/>
    </source>
</evidence>
<comment type="catalytic activity">
    <reaction evidence="11">
        <text>a very-long-chain acyl-CoA + malonyl-CoA + H(+) = a very-long-chain 3-oxoacyl-CoA + CO2 + CoA</text>
        <dbReference type="Rhea" id="RHEA:32727"/>
        <dbReference type="ChEBI" id="CHEBI:15378"/>
        <dbReference type="ChEBI" id="CHEBI:16526"/>
        <dbReference type="ChEBI" id="CHEBI:57287"/>
        <dbReference type="ChEBI" id="CHEBI:57384"/>
        <dbReference type="ChEBI" id="CHEBI:90725"/>
        <dbReference type="ChEBI" id="CHEBI:90736"/>
        <dbReference type="EC" id="2.3.1.199"/>
    </reaction>
</comment>
<dbReference type="EMBL" id="BTRK01000004">
    <property type="protein sequence ID" value="GMR45666.1"/>
    <property type="molecule type" value="Genomic_DNA"/>
</dbReference>
<dbReference type="GO" id="GO:0030148">
    <property type="term" value="P:sphingolipid biosynthetic process"/>
    <property type="evidence" value="ECO:0007669"/>
    <property type="project" value="TreeGrafter"/>
</dbReference>
<dbReference type="Pfam" id="PF01151">
    <property type="entry name" value="ELO"/>
    <property type="match status" value="1"/>
</dbReference>
<keyword evidence="6 11" id="KW-0276">Fatty acid metabolism</keyword>
<reference evidence="13" key="1">
    <citation type="submission" date="2022-10" db="EMBL/GenBank/DDBJ databases">
        <title>Genome assembly of Pristionchus species.</title>
        <authorList>
            <person name="Yoshida K."/>
            <person name="Sommer R.J."/>
        </authorList>
    </citation>
    <scope>NUCLEOTIDE SEQUENCE [LARGE SCALE GENOMIC DNA]</scope>
    <source>
        <strain evidence="13">RS5460</strain>
    </source>
</reference>
<keyword evidence="8 11" id="KW-0443">Lipid metabolism</keyword>
<comment type="caution">
    <text evidence="12">The sequence shown here is derived from an EMBL/GenBank/DDBJ whole genome shotgun (WGS) entry which is preliminary data.</text>
</comment>
<proteinExistence type="inferred from homology"/>
<keyword evidence="3 11" id="KW-0444">Lipid biosynthesis</keyword>
<accession>A0AAN5CJM9</accession>
<protein>
    <recommendedName>
        <fullName evidence="11">Elongation of very long chain fatty acids protein</fullName>
        <ecNumber evidence="11">2.3.1.199</ecNumber>
    </recommendedName>
    <alternativeName>
        <fullName evidence="11">Very-long-chain 3-oxoacyl-CoA synthase</fullName>
    </alternativeName>
</protein>
<evidence type="ECO:0000256" key="9">
    <source>
        <dbReference type="ARBA" id="ARBA00023136"/>
    </source>
</evidence>
<evidence type="ECO:0000256" key="1">
    <source>
        <dbReference type="ARBA" id="ARBA00004141"/>
    </source>
</evidence>
<evidence type="ECO:0000313" key="12">
    <source>
        <dbReference type="EMBL" id="GMR45666.1"/>
    </source>
</evidence>
<feature type="transmembrane region" description="Helical" evidence="11">
    <location>
        <begin position="44"/>
        <end position="62"/>
    </location>
</feature>
<organism evidence="12 13">
    <name type="scientific">Pristionchus mayeri</name>
    <dbReference type="NCBI Taxonomy" id="1317129"/>
    <lineage>
        <taxon>Eukaryota</taxon>
        <taxon>Metazoa</taxon>
        <taxon>Ecdysozoa</taxon>
        <taxon>Nematoda</taxon>
        <taxon>Chromadorea</taxon>
        <taxon>Rhabditida</taxon>
        <taxon>Rhabditina</taxon>
        <taxon>Diplogasteromorpha</taxon>
        <taxon>Diplogasteroidea</taxon>
        <taxon>Neodiplogasteridae</taxon>
        <taxon>Pristionchus</taxon>
    </lineage>
</organism>
<dbReference type="GO" id="GO:0019367">
    <property type="term" value="P:fatty acid elongation, saturated fatty acid"/>
    <property type="evidence" value="ECO:0007669"/>
    <property type="project" value="TreeGrafter"/>
</dbReference>
<keyword evidence="7 11" id="KW-1133">Transmembrane helix</keyword>
<feature type="transmembrane region" description="Helical" evidence="11">
    <location>
        <begin position="123"/>
        <end position="144"/>
    </location>
</feature>
<evidence type="ECO:0000256" key="5">
    <source>
        <dbReference type="ARBA" id="ARBA00022692"/>
    </source>
</evidence>
<dbReference type="GO" id="GO:0034626">
    <property type="term" value="P:fatty acid elongation, polyunsaturated fatty acid"/>
    <property type="evidence" value="ECO:0007669"/>
    <property type="project" value="TreeGrafter"/>
</dbReference>
<feature type="transmembrane region" description="Helical" evidence="11">
    <location>
        <begin position="151"/>
        <end position="168"/>
    </location>
</feature>
<evidence type="ECO:0000256" key="7">
    <source>
        <dbReference type="ARBA" id="ARBA00022989"/>
    </source>
</evidence>
<feature type="transmembrane region" description="Helical" evidence="11">
    <location>
        <begin position="205"/>
        <end position="227"/>
    </location>
</feature>
<dbReference type="GO" id="GO:0034625">
    <property type="term" value="P:fatty acid elongation, monounsaturated fatty acid"/>
    <property type="evidence" value="ECO:0007669"/>
    <property type="project" value="TreeGrafter"/>
</dbReference>
<name>A0AAN5CJM9_9BILA</name>
<keyword evidence="5 11" id="KW-0812">Transmembrane</keyword>
<keyword evidence="13" id="KW-1185">Reference proteome</keyword>
<dbReference type="PANTHER" id="PTHR11157">
    <property type="entry name" value="FATTY ACID ACYL TRANSFERASE-RELATED"/>
    <property type="match status" value="1"/>
</dbReference>
<evidence type="ECO:0000256" key="11">
    <source>
        <dbReference type="RuleBase" id="RU361115"/>
    </source>
</evidence>
<gene>
    <name evidence="12" type="ORF">PMAYCL1PPCAC_15861</name>
</gene>
<dbReference type="GO" id="GO:0005789">
    <property type="term" value="C:endoplasmic reticulum membrane"/>
    <property type="evidence" value="ECO:0007669"/>
    <property type="project" value="TreeGrafter"/>
</dbReference>
<keyword evidence="9 11" id="KW-0472">Membrane</keyword>
<dbReference type="GO" id="GO:0042761">
    <property type="term" value="P:very long-chain fatty acid biosynthetic process"/>
    <property type="evidence" value="ECO:0007669"/>
    <property type="project" value="TreeGrafter"/>
</dbReference>
<evidence type="ECO:0000256" key="3">
    <source>
        <dbReference type="ARBA" id="ARBA00022516"/>
    </source>
</evidence>
<dbReference type="GO" id="GO:0009922">
    <property type="term" value="F:fatty acid elongase activity"/>
    <property type="evidence" value="ECO:0007669"/>
    <property type="project" value="UniProtKB-EC"/>
</dbReference>
<comment type="subcellular location">
    <subcellularLocation>
        <location evidence="1">Membrane</location>
        <topology evidence="1">Multi-pass membrane protein</topology>
    </subcellularLocation>
</comment>